<dbReference type="EMBL" id="WMJX01000022">
    <property type="protein sequence ID" value="MTG98547.1"/>
    <property type="molecule type" value="Genomic_DNA"/>
</dbReference>
<keyword evidence="1" id="KW-0472">Membrane</keyword>
<sequence length="78" mass="9384">MFEFFLGLYWLCYYLTFSIARLIFFNNSKKDYYDIIGQSRSEINYEKLENNNLKTKNIDTLLKGEDHKSAKEIAKRLD</sequence>
<name>A0A6I3LLI6_9FLAO</name>
<evidence type="ECO:0000256" key="1">
    <source>
        <dbReference type="SAM" id="Phobius"/>
    </source>
</evidence>
<protein>
    <submittedName>
        <fullName evidence="2">Uncharacterized protein</fullName>
    </submittedName>
</protein>
<keyword evidence="3" id="KW-1185">Reference proteome</keyword>
<keyword evidence="1" id="KW-0812">Transmembrane</keyword>
<feature type="transmembrane region" description="Helical" evidence="1">
    <location>
        <begin position="6"/>
        <end position="24"/>
    </location>
</feature>
<keyword evidence="1" id="KW-1133">Transmembrane helix</keyword>
<accession>A0A6I3LLI6</accession>
<evidence type="ECO:0000313" key="3">
    <source>
        <dbReference type="Proteomes" id="UP000438760"/>
    </source>
</evidence>
<dbReference type="Proteomes" id="UP000438760">
    <property type="component" value="Unassembled WGS sequence"/>
</dbReference>
<organism evidence="2 3">
    <name type="scientific">Myroides albus</name>
    <dbReference type="NCBI Taxonomy" id="2562892"/>
    <lineage>
        <taxon>Bacteria</taxon>
        <taxon>Pseudomonadati</taxon>
        <taxon>Bacteroidota</taxon>
        <taxon>Flavobacteriia</taxon>
        <taxon>Flavobacteriales</taxon>
        <taxon>Flavobacteriaceae</taxon>
        <taxon>Myroides</taxon>
    </lineage>
</organism>
<comment type="caution">
    <text evidence="2">The sequence shown here is derived from an EMBL/GenBank/DDBJ whole genome shotgun (WGS) entry which is preliminary data.</text>
</comment>
<dbReference type="AlphaFoldDB" id="A0A6I3LLI6"/>
<dbReference type="RefSeq" id="WP_155092570.1">
    <property type="nucleotide sequence ID" value="NZ_WMJX01000022.1"/>
</dbReference>
<proteinExistence type="predicted"/>
<gene>
    <name evidence="2" type="ORF">GJV76_10490</name>
</gene>
<reference evidence="2 3" key="1">
    <citation type="submission" date="2019-11" db="EMBL/GenBank/DDBJ databases">
        <title>Genome of Strain BIT-d1.</title>
        <authorList>
            <person name="Yang Y."/>
        </authorList>
    </citation>
    <scope>NUCLEOTIDE SEQUENCE [LARGE SCALE GENOMIC DNA]</scope>
    <source>
        <strain evidence="2 3">BIT-d1</strain>
    </source>
</reference>
<evidence type="ECO:0000313" key="2">
    <source>
        <dbReference type="EMBL" id="MTG98547.1"/>
    </source>
</evidence>